<dbReference type="OrthoDB" id="4719016at2759"/>
<proteinExistence type="predicted"/>
<protein>
    <recommendedName>
        <fullName evidence="1">RelA/SpoT domain-containing protein</fullName>
    </recommendedName>
</protein>
<gene>
    <name evidence="2" type="ORF">AYO20_03545</name>
</gene>
<dbReference type="PANTHER" id="PTHR41773:SF1">
    <property type="entry name" value="RELA_SPOT DOMAIN-CONTAINING PROTEIN"/>
    <property type="match status" value="1"/>
</dbReference>
<comment type="caution">
    <text evidence="2">The sequence shown here is derived from an EMBL/GenBank/DDBJ whole genome shotgun (WGS) entry which is preliminary data.</text>
</comment>
<dbReference type="AlphaFoldDB" id="A0A178D4U5"/>
<dbReference type="EMBL" id="LVCJ01000017">
    <property type="protein sequence ID" value="OAL37068.1"/>
    <property type="molecule type" value="Genomic_DNA"/>
</dbReference>
<evidence type="ECO:0000259" key="1">
    <source>
        <dbReference type="SMART" id="SM00954"/>
    </source>
</evidence>
<dbReference type="Gene3D" id="3.30.460.10">
    <property type="entry name" value="Beta Polymerase, domain 2"/>
    <property type="match status" value="1"/>
</dbReference>
<dbReference type="SUPFAM" id="SSF81301">
    <property type="entry name" value="Nucleotidyltransferase"/>
    <property type="match status" value="1"/>
</dbReference>
<dbReference type="CDD" id="cd05399">
    <property type="entry name" value="NT_Rel-Spo_like"/>
    <property type="match status" value="1"/>
</dbReference>
<name>A0A178D4U5_9EURO</name>
<reference evidence="2 3" key="1">
    <citation type="submission" date="2016-03" db="EMBL/GenBank/DDBJ databases">
        <title>The draft genome sequence of Fonsecaea nubica causative agent of cutaneous subcutaneous infection in human host.</title>
        <authorList>
            <person name="Costa F."/>
            <person name="Sybren D.H."/>
            <person name="Raittz R.T."/>
            <person name="Weiss V.A."/>
            <person name="Leao A.C."/>
            <person name="Gomes R."/>
            <person name="De Souza E.M."/>
            <person name="Pedrosa F.O."/>
            <person name="Steffens M.B."/>
            <person name="Bombassaro A."/>
            <person name="Tadra-Sfeir M.Z."/>
            <person name="Moreno L.F."/>
            <person name="Najafzadeh M.J."/>
            <person name="Felipe M.S."/>
            <person name="Teixeira M."/>
            <person name="Sun J."/>
            <person name="Xi L."/>
            <person name="Castro M.A."/>
            <person name="Vicente V.A."/>
        </authorList>
    </citation>
    <scope>NUCLEOTIDE SEQUENCE [LARGE SCALE GENOMIC DNA]</scope>
    <source>
        <strain evidence="2 3">CBS 269.64</strain>
    </source>
</reference>
<dbReference type="InterPro" id="IPR007685">
    <property type="entry name" value="RelA_SpoT"/>
</dbReference>
<dbReference type="PANTHER" id="PTHR41773">
    <property type="entry name" value="GTP PYROPHOSPHATASE-RELATED"/>
    <property type="match status" value="1"/>
</dbReference>
<dbReference type="Proteomes" id="UP000185904">
    <property type="component" value="Unassembled WGS sequence"/>
</dbReference>
<evidence type="ECO:0000313" key="2">
    <source>
        <dbReference type="EMBL" id="OAL37068.1"/>
    </source>
</evidence>
<dbReference type="SMART" id="SM00954">
    <property type="entry name" value="RelA_SpoT"/>
    <property type="match status" value="1"/>
</dbReference>
<organism evidence="2 3">
    <name type="scientific">Fonsecaea nubica</name>
    <dbReference type="NCBI Taxonomy" id="856822"/>
    <lineage>
        <taxon>Eukaryota</taxon>
        <taxon>Fungi</taxon>
        <taxon>Dikarya</taxon>
        <taxon>Ascomycota</taxon>
        <taxon>Pezizomycotina</taxon>
        <taxon>Eurotiomycetes</taxon>
        <taxon>Chaetothyriomycetidae</taxon>
        <taxon>Chaetothyriales</taxon>
        <taxon>Herpotrichiellaceae</taxon>
        <taxon>Fonsecaea</taxon>
    </lineage>
</organism>
<sequence length="440" mass="51155">MESRAVETETGAQLADQTEGPVINQFLEEYKRSGYLAYGKLTRLAKTIVGDELSRRNIKHELYDRGRGGWDGGGAKTPNSARRTILRRQAERTQRYEKVEEIEKDMHDLAGIRIALYYPNDFSKVEGMITERFEEVKAVQDWPDSEFGPHRYPSLDAEPSARTDISGRRSRFLGYFARHYRVQLKPKDDDGQSALKDRVLEIQLMSLLMHTWSKMHHELIYKPQEGLPEVDEDDERLVDVSNGIIIAGEQLLRHIQISLDRKKARGSLPFKNEEDFLSYLREQRWKAGARSSEQYLMARSGYNMDGILYRSLRAYGLNTREKIDWLLEKVDRPTHESEFLLITLANSEWFRDREASTLRLPKSDRRNPSRPYEALNRDEATRLVRYYAWLISSALRWQEVPEMAFRGYAPYNDNLPSGEDFLQILHPKSQGLLKADTVAC</sequence>
<evidence type="ECO:0000313" key="3">
    <source>
        <dbReference type="Proteomes" id="UP000185904"/>
    </source>
</evidence>
<dbReference type="GeneID" id="34586966"/>
<dbReference type="RefSeq" id="XP_022502080.1">
    <property type="nucleotide sequence ID" value="XM_022641847.1"/>
</dbReference>
<feature type="domain" description="RelA/SpoT" evidence="1">
    <location>
        <begin position="73"/>
        <end position="227"/>
    </location>
</feature>
<keyword evidence="3" id="KW-1185">Reference proteome</keyword>
<dbReference type="Pfam" id="PF04607">
    <property type="entry name" value="RelA_SpoT"/>
    <property type="match status" value="1"/>
</dbReference>
<dbReference type="InterPro" id="IPR043519">
    <property type="entry name" value="NT_sf"/>
</dbReference>
<dbReference type="GO" id="GO:0015969">
    <property type="term" value="P:guanosine tetraphosphate metabolic process"/>
    <property type="evidence" value="ECO:0007669"/>
    <property type="project" value="InterPro"/>
</dbReference>
<accession>A0A178D4U5</accession>